<evidence type="ECO:0000256" key="2">
    <source>
        <dbReference type="SAM" id="Phobius"/>
    </source>
</evidence>
<keyword evidence="2" id="KW-0472">Membrane</keyword>
<feature type="transmembrane region" description="Helical" evidence="2">
    <location>
        <begin position="84"/>
        <end position="105"/>
    </location>
</feature>
<feature type="transmembrane region" description="Helical" evidence="2">
    <location>
        <begin position="111"/>
        <end position="133"/>
    </location>
</feature>
<evidence type="ECO:0000313" key="3">
    <source>
        <dbReference type="EMBL" id="KAF4308058.1"/>
    </source>
</evidence>
<dbReference type="AlphaFoldDB" id="A0A8H4IZR9"/>
<dbReference type="PANTHER" id="PTHR35043:SF7">
    <property type="entry name" value="TRANSCRIPTION FACTOR DOMAIN-CONTAINING PROTEIN"/>
    <property type="match status" value="1"/>
</dbReference>
<evidence type="ECO:0000256" key="1">
    <source>
        <dbReference type="SAM" id="MobiDB-lite"/>
    </source>
</evidence>
<reference evidence="3" key="1">
    <citation type="submission" date="2020-04" db="EMBL/GenBank/DDBJ databases">
        <title>Genome Assembly and Annotation of Botryosphaeria dothidea sdau 11-99, a Latent Pathogen of Apple Fruit Ring Rot in China.</title>
        <authorList>
            <person name="Yu C."/>
            <person name="Diao Y."/>
            <person name="Lu Q."/>
            <person name="Zhao J."/>
            <person name="Cui S."/>
            <person name="Peng C."/>
            <person name="He B."/>
            <person name="Liu H."/>
        </authorList>
    </citation>
    <scope>NUCLEOTIDE SEQUENCE [LARGE SCALE GENOMIC DNA]</scope>
    <source>
        <strain evidence="3">Sdau11-99</strain>
    </source>
</reference>
<dbReference type="PANTHER" id="PTHR35043">
    <property type="entry name" value="TRANSCRIPTION FACTOR DOMAIN-CONTAINING PROTEIN"/>
    <property type="match status" value="1"/>
</dbReference>
<feature type="transmembrane region" description="Helical" evidence="2">
    <location>
        <begin position="269"/>
        <end position="289"/>
    </location>
</feature>
<feature type="transmembrane region" description="Helical" evidence="2">
    <location>
        <begin position="301"/>
        <end position="319"/>
    </location>
</feature>
<evidence type="ECO:0000313" key="4">
    <source>
        <dbReference type="Proteomes" id="UP000572817"/>
    </source>
</evidence>
<keyword evidence="2" id="KW-1133">Transmembrane helix</keyword>
<protein>
    <submittedName>
        <fullName evidence="3">Uncharacterized protein</fullName>
    </submittedName>
</protein>
<sequence length="384" mass="41562">MVSSHFAHTRTPSRSSSSVSSPKPQCSPWTLSQAFFAVSGGIKVSSSTFWTQPALTFTPPGIIELARGGLLPSAIPLMHKRDPIATILASIQCLWFIAQTITRLFHHLPLTLLEIHTLASVLIIILVTLIWLLKPYNSTAPPPHASDRLTDLAALFTIDPHLAHTLNPHKNRLVYPVDITECTEAYTKTTTTPLTEDDHAKIAELHLRASRALEHLRRRYRADVISSPVGQSPPPPSLTYKSPHVVGVRREWRVEGADALPPSKLVQSAVPFVVAVLYGAVVLGVSWAGEGFTTAVERGGWRGAGDVLLMIAMVGGALRAWSTRKAREGRWVAGVVHGLCWFSGVVYVVAKGYVLAEVFAGLRSAPEGTWDGVGGVGFVPHVGQ</sequence>
<accession>A0A8H4IZR9</accession>
<proteinExistence type="predicted"/>
<comment type="caution">
    <text evidence="3">The sequence shown here is derived from an EMBL/GenBank/DDBJ whole genome shotgun (WGS) entry which is preliminary data.</text>
</comment>
<dbReference type="OrthoDB" id="3938590at2759"/>
<name>A0A8H4IZR9_9PEZI</name>
<dbReference type="Proteomes" id="UP000572817">
    <property type="component" value="Unassembled WGS sequence"/>
</dbReference>
<feature type="region of interest" description="Disordered" evidence="1">
    <location>
        <begin position="1"/>
        <end position="22"/>
    </location>
</feature>
<feature type="transmembrane region" description="Helical" evidence="2">
    <location>
        <begin position="331"/>
        <end position="350"/>
    </location>
</feature>
<organism evidence="3 4">
    <name type="scientific">Botryosphaeria dothidea</name>
    <dbReference type="NCBI Taxonomy" id="55169"/>
    <lineage>
        <taxon>Eukaryota</taxon>
        <taxon>Fungi</taxon>
        <taxon>Dikarya</taxon>
        <taxon>Ascomycota</taxon>
        <taxon>Pezizomycotina</taxon>
        <taxon>Dothideomycetes</taxon>
        <taxon>Dothideomycetes incertae sedis</taxon>
        <taxon>Botryosphaeriales</taxon>
        <taxon>Botryosphaeriaceae</taxon>
        <taxon>Botryosphaeria</taxon>
    </lineage>
</organism>
<feature type="compositionally biased region" description="Low complexity" evidence="1">
    <location>
        <begin position="12"/>
        <end position="22"/>
    </location>
</feature>
<gene>
    <name evidence="3" type="ORF">GTA08_BOTSDO03750</name>
</gene>
<keyword evidence="4" id="KW-1185">Reference proteome</keyword>
<dbReference type="EMBL" id="WWBZ02000022">
    <property type="protein sequence ID" value="KAF4308058.1"/>
    <property type="molecule type" value="Genomic_DNA"/>
</dbReference>
<keyword evidence="2" id="KW-0812">Transmembrane</keyword>